<name>A0AAV5TS50_9BILA</name>
<feature type="region of interest" description="Disordered" evidence="1">
    <location>
        <begin position="81"/>
        <end position="102"/>
    </location>
</feature>
<comment type="caution">
    <text evidence="2">The sequence shown here is derived from an EMBL/GenBank/DDBJ whole genome shotgun (WGS) entry which is preliminary data.</text>
</comment>
<evidence type="ECO:0000313" key="3">
    <source>
        <dbReference type="Proteomes" id="UP001432027"/>
    </source>
</evidence>
<proteinExistence type="predicted"/>
<feature type="non-terminal residue" evidence="2">
    <location>
        <position position="1"/>
    </location>
</feature>
<dbReference type="AlphaFoldDB" id="A0AAV5TS50"/>
<gene>
    <name evidence="2" type="ORF">PENTCL1PPCAC_19485</name>
</gene>
<feature type="non-terminal residue" evidence="2">
    <location>
        <position position="102"/>
    </location>
</feature>
<evidence type="ECO:0000256" key="1">
    <source>
        <dbReference type="SAM" id="MobiDB-lite"/>
    </source>
</evidence>
<keyword evidence="3" id="KW-1185">Reference proteome</keyword>
<protein>
    <submittedName>
        <fullName evidence="2">Uncharacterized protein</fullName>
    </submittedName>
</protein>
<reference evidence="2" key="1">
    <citation type="submission" date="2023-10" db="EMBL/GenBank/DDBJ databases">
        <title>Genome assembly of Pristionchus species.</title>
        <authorList>
            <person name="Yoshida K."/>
            <person name="Sommer R.J."/>
        </authorList>
    </citation>
    <scope>NUCLEOTIDE SEQUENCE</scope>
    <source>
        <strain evidence="2">RS0144</strain>
    </source>
</reference>
<evidence type="ECO:0000313" key="2">
    <source>
        <dbReference type="EMBL" id="GMS97310.1"/>
    </source>
</evidence>
<dbReference type="Proteomes" id="UP001432027">
    <property type="component" value="Unassembled WGS sequence"/>
</dbReference>
<sequence>CRFVITNMDTRRAEYRFLTLAYPRLRSPPRVRPLLVCRVEPQECVLPSQTIHRASIRPICSQTVDRTCLTIHRMIPVQVVPSPPSRSLDKVYPSGSDRLPPV</sequence>
<accession>A0AAV5TS50</accession>
<dbReference type="EMBL" id="BTSX01000004">
    <property type="protein sequence ID" value="GMS97310.1"/>
    <property type="molecule type" value="Genomic_DNA"/>
</dbReference>
<organism evidence="2 3">
    <name type="scientific">Pristionchus entomophagus</name>
    <dbReference type="NCBI Taxonomy" id="358040"/>
    <lineage>
        <taxon>Eukaryota</taxon>
        <taxon>Metazoa</taxon>
        <taxon>Ecdysozoa</taxon>
        <taxon>Nematoda</taxon>
        <taxon>Chromadorea</taxon>
        <taxon>Rhabditida</taxon>
        <taxon>Rhabditina</taxon>
        <taxon>Diplogasteromorpha</taxon>
        <taxon>Diplogasteroidea</taxon>
        <taxon>Neodiplogasteridae</taxon>
        <taxon>Pristionchus</taxon>
    </lineage>
</organism>